<protein>
    <submittedName>
        <fullName evidence="2">Uncharacterized protein</fullName>
    </submittedName>
</protein>
<reference evidence="2" key="1">
    <citation type="journal article" date="2020" name="BMC Genomics">
        <title>Correction to: Identification and distribution of gene clusters required for synthesis of sphingolipid metabolism inhibitors in diverse species of the filamentous fungus Fusarium.</title>
        <authorList>
            <person name="Kim H.S."/>
            <person name="Lohmar J.M."/>
            <person name="Busman M."/>
            <person name="Brown D.W."/>
            <person name="Naumann T.A."/>
            <person name="Divon H.H."/>
            <person name="Lysoe E."/>
            <person name="Uhlig S."/>
            <person name="Proctor R.H."/>
        </authorList>
    </citation>
    <scope>NUCLEOTIDE SEQUENCE</scope>
    <source>
        <strain evidence="2">NRRL 22465</strain>
    </source>
</reference>
<organism evidence="2 3">
    <name type="scientific">Fusarium zealandicum</name>
    <dbReference type="NCBI Taxonomy" id="1053134"/>
    <lineage>
        <taxon>Eukaryota</taxon>
        <taxon>Fungi</taxon>
        <taxon>Dikarya</taxon>
        <taxon>Ascomycota</taxon>
        <taxon>Pezizomycotina</taxon>
        <taxon>Sordariomycetes</taxon>
        <taxon>Hypocreomycetidae</taxon>
        <taxon>Hypocreales</taxon>
        <taxon>Nectriaceae</taxon>
        <taxon>Fusarium</taxon>
        <taxon>Fusarium staphyleae species complex</taxon>
    </lineage>
</organism>
<dbReference type="AlphaFoldDB" id="A0A8H4UP00"/>
<comment type="caution">
    <text evidence="2">The sequence shown here is derived from an EMBL/GenBank/DDBJ whole genome shotgun (WGS) entry which is preliminary data.</text>
</comment>
<proteinExistence type="predicted"/>
<feature type="compositionally biased region" description="Basic and acidic residues" evidence="1">
    <location>
        <begin position="120"/>
        <end position="136"/>
    </location>
</feature>
<name>A0A8H4UP00_9HYPO</name>
<dbReference type="Proteomes" id="UP000635477">
    <property type="component" value="Unassembled WGS sequence"/>
</dbReference>
<sequence length="193" mass="20051">MSSVTTSAAATANTACTNLYDTPNQDTVCAMPYKNNYVDMMKECCGDAKVVSYYNDCGLYCVALDQTTEDLSNCLWDQGALDQDVFCSNKTANASKTKDADVPASAQATVLSGDDADDTKDDKDADKDDKDSNNDKDSDDSNDSDATGTADSSTASNTDSAAPGLAPQSSISTLGLALGALLFSSMAVGAFQV</sequence>
<dbReference type="OrthoDB" id="3520229at2759"/>
<accession>A0A8H4UP00</accession>
<dbReference type="EMBL" id="JABEYC010000233">
    <property type="protein sequence ID" value="KAF4980432.1"/>
    <property type="molecule type" value="Genomic_DNA"/>
</dbReference>
<feature type="compositionally biased region" description="Low complexity" evidence="1">
    <location>
        <begin position="144"/>
        <end position="162"/>
    </location>
</feature>
<feature type="region of interest" description="Disordered" evidence="1">
    <location>
        <begin position="96"/>
        <end position="168"/>
    </location>
</feature>
<evidence type="ECO:0000313" key="3">
    <source>
        <dbReference type="Proteomes" id="UP000635477"/>
    </source>
</evidence>
<reference evidence="2" key="2">
    <citation type="submission" date="2020-05" db="EMBL/GenBank/DDBJ databases">
        <authorList>
            <person name="Kim H.-S."/>
            <person name="Proctor R.H."/>
            <person name="Brown D.W."/>
        </authorList>
    </citation>
    <scope>NUCLEOTIDE SEQUENCE</scope>
    <source>
        <strain evidence="2">NRRL 22465</strain>
    </source>
</reference>
<keyword evidence="3" id="KW-1185">Reference proteome</keyword>
<evidence type="ECO:0000313" key="2">
    <source>
        <dbReference type="EMBL" id="KAF4980432.1"/>
    </source>
</evidence>
<gene>
    <name evidence="2" type="ORF">FZEAL_3548</name>
</gene>
<evidence type="ECO:0000256" key="1">
    <source>
        <dbReference type="SAM" id="MobiDB-lite"/>
    </source>
</evidence>